<dbReference type="EMBL" id="CP146203">
    <property type="protein sequence ID" value="XBH20955.1"/>
    <property type="molecule type" value="Genomic_DNA"/>
</dbReference>
<evidence type="ECO:0008006" key="4">
    <source>
        <dbReference type="Google" id="ProtNLM"/>
    </source>
</evidence>
<accession>A0AAU7DUK5</accession>
<dbReference type="PROSITE" id="PS51257">
    <property type="entry name" value="PROKAR_LIPOPROTEIN"/>
    <property type="match status" value="1"/>
</dbReference>
<feature type="signal peptide" evidence="2">
    <location>
        <begin position="1"/>
        <end position="24"/>
    </location>
</feature>
<organism evidence="3">
    <name type="scientific">Jonesiaceae bacterium BS-20</name>
    <dbReference type="NCBI Taxonomy" id="3120821"/>
    <lineage>
        <taxon>Bacteria</taxon>
        <taxon>Bacillati</taxon>
        <taxon>Actinomycetota</taxon>
        <taxon>Actinomycetes</taxon>
        <taxon>Micrococcales</taxon>
        <taxon>Jonesiaceae</taxon>
    </lineage>
</organism>
<evidence type="ECO:0000256" key="1">
    <source>
        <dbReference type="SAM" id="MobiDB-lite"/>
    </source>
</evidence>
<proteinExistence type="predicted"/>
<sequence>MKLSQKIAAAAAATLLTAGLVACSSDEEAPKPEPTATQSETPDVEETPQASEEPSEEPTEETPEQAPADGNFKKAAWAKDITIAGDLLTTVDGGDFKVEVYQVGIEKATKTGNFVDPDTNKPIIDAGDDVVYLNYLVTNTSDKEIPLSFSLVAVDAKYDDWKFIQGMDSITDFAIEEKLGLSSSAIAPGTGEAPFAWLPGEQFAFGTNFKHQANSPITFKARLTPALPDGKLNHDAKVEVEGAATIK</sequence>
<evidence type="ECO:0000313" key="3">
    <source>
        <dbReference type="EMBL" id="XBH20955.1"/>
    </source>
</evidence>
<evidence type="ECO:0000256" key="2">
    <source>
        <dbReference type="SAM" id="SignalP"/>
    </source>
</evidence>
<protein>
    <recommendedName>
        <fullName evidence="4">DUF4352 domain-containing protein</fullName>
    </recommendedName>
</protein>
<dbReference type="AlphaFoldDB" id="A0AAU7DUK5"/>
<gene>
    <name evidence="3" type="ORF">V5R04_12115</name>
</gene>
<name>A0AAU7DUK5_9MICO</name>
<feature type="region of interest" description="Disordered" evidence="1">
    <location>
        <begin position="24"/>
        <end position="68"/>
    </location>
</feature>
<feature type="chain" id="PRO_5043324629" description="DUF4352 domain-containing protein" evidence="2">
    <location>
        <begin position="25"/>
        <end position="247"/>
    </location>
</feature>
<reference evidence="3" key="1">
    <citation type="submission" date="2024-02" db="EMBL/GenBank/DDBJ databases">
        <title>Tomenella chthoni gen. nov. sp. nov., a member of the family Jonesiaceae isolated from bat guano.</title>
        <authorList>
            <person name="Miller S.L."/>
            <person name="King J."/>
            <person name="Sankaranarayanan K."/>
            <person name="Lawson P.A."/>
        </authorList>
    </citation>
    <scope>NUCLEOTIDE SEQUENCE</scope>
    <source>
        <strain evidence="3">BS-20</strain>
    </source>
</reference>
<feature type="compositionally biased region" description="Acidic residues" evidence="1">
    <location>
        <begin position="53"/>
        <end position="63"/>
    </location>
</feature>
<keyword evidence="2" id="KW-0732">Signal</keyword>